<feature type="transmembrane region" description="Helical" evidence="1">
    <location>
        <begin position="43"/>
        <end position="61"/>
    </location>
</feature>
<accession>A0A7H9BQA6</accession>
<reference evidence="3 4" key="1">
    <citation type="submission" date="2020-07" db="EMBL/GenBank/DDBJ databases">
        <title>The complete genome of Paracoccus pantotrophus ACCC 10489.</title>
        <authorList>
            <person name="Si Y."/>
        </authorList>
    </citation>
    <scope>NUCLEOTIDE SEQUENCE [LARGE SCALE GENOMIC DNA]</scope>
    <source>
        <strain evidence="3 4">ACCC10489</strain>
    </source>
</reference>
<dbReference type="Pfam" id="PF07331">
    <property type="entry name" value="TctB"/>
    <property type="match status" value="1"/>
</dbReference>
<sequence length="153" mass="16656">MNLHVRNQPNFLAGLLFILLGTGFGYGATRYELGSAAQMGPGFFPLALGILLALFGGLTLLRSISPLDDQEEIEQAPLKPLILILAAITLFAVLMIPLGLVLASVVLILISTLASHEFSWRYALITMLVLIVMCYLIFIYGLGLPIPVWPRGF</sequence>
<dbReference type="Proteomes" id="UP000509322">
    <property type="component" value="Chromosome 1"/>
</dbReference>
<keyword evidence="1" id="KW-0812">Transmembrane</keyword>
<feature type="transmembrane region" description="Helical" evidence="1">
    <location>
        <begin position="122"/>
        <end position="143"/>
    </location>
</feature>
<evidence type="ECO:0000256" key="1">
    <source>
        <dbReference type="SAM" id="Phobius"/>
    </source>
</evidence>
<evidence type="ECO:0000313" key="4">
    <source>
        <dbReference type="Proteomes" id="UP000509322"/>
    </source>
</evidence>
<name>A0A7H9BQA6_PARPN</name>
<keyword evidence="1" id="KW-1133">Transmembrane helix</keyword>
<dbReference type="RefSeq" id="WP_179921290.1">
    <property type="nucleotide sequence ID" value="NZ_CP058689.1"/>
</dbReference>
<dbReference type="InterPro" id="IPR009936">
    <property type="entry name" value="DUF1468"/>
</dbReference>
<dbReference type="AlphaFoldDB" id="A0A7H9BQA6"/>
<protein>
    <submittedName>
        <fullName evidence="3">Tripartite tricarboxylate transporter TctB family protein</fullName>
    </submittedName>
</protein>
<proteinExistence type="predicted"/>
<dbReference type="EMBL" id="CP058689">
    <property type="protein sequence ID" value="QLH12985.1"/>
    <property type="molecule type" value="Genomic_DNA"/>
</dbReference>
<evidence type="ECO:0000313" key="3">
    <source>
        <dbReference type="EMBL" id="QLH12985.1"/>
    </source>
</evidence>
<gene>
    <name evidence="3" type="ORF">HYQ43_01360</name>
</gene>
<keyword evidence="1" id="KW-0472">Membrane</keyword>
<feature type="domain" description="DUF1468" evidence="2">
    <location>
        <begin position="12"/>
        <end position="147"/>
    </location>
</feature>
<feature type="transmembrane region" description="Helical" evidence="1">
    <location>
        <begin position="81"/>
        <end position="110"/>
    </location>
</feature>
<evidence type="ECO:0000259" key="2">
    <source>
        <dbReference type="Pfam" id="PF07331"/>
    </source>
</evidence>
<organism evidence="3 4">
    <name type="scientific">Paracoccus pantotrophus</name>
    <name type="common">Thiosphaera pantotropha</name>
    <dbReference type="NCBI Taxonomy" id="82367"/>
    <lineage>
        <taxon>Bacteria</taxon>
        <taxon>Pseudomonadati</taxon>
        <taxon>Pseudomonadota</taxon>
        <taxon>Alphaproteobacteria</taxon>
        <taxon>Rhodobacterales</taxon>
        <taxon>Paracoccaceae</taxon>
        <taxon>Paracoccus</taxon>
    </lineage>
</organism>